<accession>A0A0F9NKL8</accession>
<dbReference type="EMBL" id="LAZR01004021">
    <property type="protein sequence ID" value="KKN12547.1"/>
    <property type="molecule type" value="Genomic_DNA"/>
</dbReference>
<name>A0A0F9NKL8_9ZZZZ</name>
<protein>
    <submittedName>
        <fullName evidence="1">Uncharacterized protein</fullName>
    </submittedName>
</protein>
<comment type="caution">
    <text evidence="1">The sequence shown here is derived from an EMBL/GenBank/DDBJ whole genome shotgun (WGS) entry which is preliminary data.</text>
</comment>
<proteinExistence type="predicted"/>
<sequence>METIHYEITGTAPLLMQSERTVNPFDPLTKAMKVITGKKKKTEEDKMDLARLEFEAGLYFDADLGPYIPGLNLDAMIRDAAKLSKLGKAVQRGTMVVEDKNRLEYDGPRSIAKLWADERFVDLRSAVVQRARIMRCRPIFRAWRVAFTVALDPKILDAAEVRRIVTDAGRYIGLGTYRPRFGRFEVTGDD</sequence>
<gene>
    <name evidence="1" type="ORF">LCGC14_1015330</name>
</gene>
<dbReference type="AlphaFoldDB" id="A0A0F9NKL8"/>
<reference evidence="1" key="1">
    <citation type="journal article" date="2015" name="Nature">
        <title>Complex archaea that bridge the gap between prokaryotes and eukaryotes.</title>
        <authorList>
            <person name="Spang A."/>
            <person name="Saw J.H."/>
            <person name="Jorgensen S.L."/>
            <person name="Zaremba-Niedzwiedzka K."/>
            <person name="Martijn J."/>
            <person name="Lind A.E."/>
            <person name="van Eijk R."/>
            <person name="Schleper C."/>
            <person name="Guy L."/>
            <person name="Ettema T.J."/>
        </authorList>
    </citation>
    <scope>NUCLEOTIDE SEQUENCE</scope>
</reference>
<organism evidence="1">
    <name type="scientific">marine sediment metagenome</name>
    <dbReference type="NCBI Taxonomy" id="412755"/>
    <lineage>
        <taxon>unclassified sequences</taxon>
        <taxon>metagenomes</taxon>
        <taxon>ecological metagenomes</taxon>
    </lineage>
</organism>
<evidence type="ECO:0000313" key="1">
    <source>
        <dbReference type="EMBL" id="KKN12547.1"/>
    </source>
</evidence>